<protein>
    <submittedName>
        <fullName evidence="1">Uncharacterized protein</fullName>
    </submittedName>
</protein>
<comment type="caution">
    <text evidence="1">The sequence shown here is derived from an EMBL/GenBank/DDBJ whole genome shotgun (WGS) entry which is preliminary data.</text>
</comment>
<proteinExistence type="predicted"/>
<keyword evidence="2" id="KW-1185">Reference proteome</keyword>
<dbReference type="EMBL" id="JARJCM010000251">
    <property type="protein sequence ID" value="KAJ7020791.1"/>
    <property type="molecule type" value="Genomic_DNA"/>
</dbReference>
<evidence type="ECO:0000313" key="2">
    <source>
        <dbReference type="Proteomes" id="UP001218188"/>
    </source>
</evidence>
<name>A0AAD6S403_9AGAR</name>
<organism evidence="1 2">
    <name type="scientific">Mycena alexandri</name>
    <dbReference type="NCBI Taxonomy" id="1745969"/>
    <lineage>
        <taxon>Eukaryota</taxon>
        <taxon>Fungi</taxon>
        <taxon>Dikarya</taxon>
        <taxon>Basidiomycota</taxon>
        <taxon>Agaricomycotina</taxon>
        <taxon>Agaricomycetes</taxon>
        <taxon>Agaricomycetidae</taxon>
        <taxon>Agaricales</taxon>
        <taxon>Marasmiineae</taxon>
        <taxon>Mycenaceae</taxon>
        <taxon>Mycena</taxon>
    </lineage>
</organism>
<evidence type="ECO:0000313" key="1">
    <source>
        <dbReference type="EMBL" id="KAJ7020791.1"/>
    </source>
</evidence>
<gene>
    <name evidence="1" type="ORF">C8F04DRAFT_1196212</name>
</gene>
<accession>A0AAD6S403</accession>
<reference evidence="1" key="1">
    <citation type="submission" date="2023-03" db="EMBL/GenBank/DDBJ databases">
        <title>Massive genome expansion in bonnet fungi (Mycena s.s.) driven by repeated elements and novel gene families across ecological guilds.</title>
        <authorList>
            <consortium name="Lawrence Berkeley National Laboratory"/>
            <person name="Harder C.B."/>
            <person name="Miyauchi S."/>
            <person name="Viragh M."/>
            <person name="Kuo A."/>
            <person name="Thoen E."/>
            <person name="Andreopoulos B."/>
            <person name="Lu D."/>
            <person name="Skrede I."/>
            <person name="Drula E."/>
            <person name="Henrissat B."/>
            <person name="Morin E."/>
            <person name="Kohler A."/>
            <person name="Barry K."/>
            <person name="LaButti K."/>
            <person name="Morin E."/>
            <person name="Salamov A."/>
            <person name="Lipzen A."/>
            <person name="Mereny Z."/>
            <person name="Hegedus B."/>
            <person name="Baldrian P."/>
            <person name="Stursova M."/>
            <person name="Weitz H."/>
            <person name="Taylor A."/>
            <person name="Grigoriev I.V."/>
            <person name="Nagy L.G."/>
            <person name="Martin F."/>
            <person name="Kauserud H."/>
        </authorList>
    </citation>
    <scope>NUCLEOTIDE SEQUENCE</scope>
    <source>
        <strain evidence="1">CBHHK200</strain>
    </source>
</reference>
<dbReference type="Proteomes" id="UP001218188">
    <property type="component" value="Unassembled WGS sequence"/>
</dbReference>
<sequence>MDPFLTSPSYSEQPRDLRPDLMLRPQLYKLSSLRPSKFVGSWKKSLAWAVDLVGAVDQARQTSRESLRNIVKSDVSKLLQSASGNASRTKLLQLSRNELRWCAAAGVLKRRDCSSFTSTAIVRYIHLESYGDMPHAKGDKCASAWRHWKIMELQSALHVVGIASTRVDILLSRTSHKGLCGDLPTGVHPPSTVTGKGGVNTWRCYMAWE</sequence>
<dbReference type="AlphaFoldDB" id="A0AAD6S403"/>